<evidence type="ECO:0000313" key="1">
    <source>
        <dbReference type="EMBL" id="MBE7942730.1"/>
    </source>
</evidence>
<dbReference type="InterPro" id="IPR043129">
    <property type="entry name" value="ATPase_NBD"/>
</dbReference>
<keyword evidence="2" id="KW-1185">Reference proteome</keyword>
<sequence>MKSAQSSGISMGEQAIAELAKELGTASWTYPLARGDYQMLVVPEPPTLESEIESSLRWTLSSMVDFPIDQCIVQWMRIPTAEFDTEHEKQLYVIVARDQTVDEQASPFRSAKVPLKAVEVRETALRNVAALLERKDEGIGLVTLGATGVTTTFTFRGELYLDRFIAQPLEEVLDDEPAKQLRFMDRIATQVYQSMDLLGRNFPFINVGRIVVGAAPGLDIASHLRGKLPVPVDALELSQVLNLDAVPELRKPEMQSRYVVAIGAALRGNKGAA</sequence>
<dbReference type="EMBL" id="JADDOJ010000128">
    <property type="protein sequence ID" value="MBE7942730.1"/>
    <property type="molecule type" value="Genomic_DNA"/>
</dbReference>
<proteinExistence type="predicted"/>
<protein>
    <recommendedName>
        <fullName evidence="3">Agglutinin biogenesis protein MshI</fullName>
    </recommendedName>
</protein>
<organism evidence="1 2">
    <name type="scientific">Ramlibacter aquaticus</name>
    <dbReference type="NCBI Taxonomy" id="2780094"/>
    <lineage>
        <taxon>Bacteria</taxon>
        <taxon>Pseudomonadati</taxon>
        <taxon>Pseudomonadota</taxon>
        <taxon>Betaproteobacteria</taxon>
        <taxon>Burkholderiales</taxon>
        <taxon>Comamonadaceae</taxon>
        <taxon>Ramlibacter</taxon>
    </lineage>
</organism>
<accession>A0ABR9SK61</accession>
<reference evidence="1 2" key="1">
    <citation type="submission" date="2020-10" db="EMBL/GenBank/DDBJ databases">
        <title>Draft genome of Ramlibacter aquaticus LMG 30558.</title>
        <authorList>
            <person name="Props R."/>
        </authorList>
    </citation>
    <scope>NUCLEOTIDE SEQUENCE [LARGE SCALE GENOMIC DNA]</scope>
    <source>
        <strain evidence="1 2">LMG 30558</strain>
    </source>
</reference>
<name>A0ABR9SK61_9BURK</name>
<evidence type="ECO:0000313" key="2">
    <source>
        <dbReference type="Proteomes" id="UP000715965"/>
    </source>
</evidence>
<dbReference type="Proteomes" id="UP000715965">
    <property type="component" value="Unassembled WGS sequence"/>
</dbReference>
<dbReference type="RefSeq" id="WP_193782277.1">
    <property type="nucleotide sequence ID" value="NZ_JADDOJ010000128.1"/>
</dbReference>
<dbReference type="SUPFAM" id="SSF53067">
    <property type="entry name" value="Actin-like ATPase domain"/>
    <property type="match status" value="1"/>
</dbReference>
<evidence type="ECO:0008006" key="3">
    <source>
        <dbReference type="Google" id="ProtNLM"/>
    </source>
</evidence>
<comment type="caution">
    <text evidence="1">The sequence shown here is derived from an EMBL/GenBank/DDBJ whole genome shotgun (WGS) entry which is preliminary data.</text>
</comment>
<gene>
    <name evidence="1" type="ORF">IM725_19345</name>
</gene>